<evidence type="ECO:0000313" key="4">
    <source>
        <dbReference type="Proteomes" id="UP001550850"/>
    </source>
</evidence>
<dbReference type="SUPFAM" id="SSF56801">
    <property type="entry name" value="Acetyl-CoA synthetase-like"/>
    <property type="match status" value="1"/>
</dbReference>
<organism evidence="3 4">
    <name type="scientific">Streptomyces fragilis</name>
    <dbReference type="NCBI Taxonomy" id="67301"/>
    <lineage>
        <taxon>Bacteria</taxon>
        <taxon>Bacillati</taxon>
        <taxon>Actinomycetota</taxon>
        <taxon>Actinomycetes</taxon>
        <taxon>Kitasatosporales</taxon>
        <taxon>Streptomycetaceae</taxon>
        <taxon>Streptomyces</taxon>
    </lineage>
</organism>
<gene>
    <name evidence="3" type="ORF">AB0E65_27755</name>
</gene>
<dbReference type="PANTHER" id="PTHR24096">
    <property type="entry name" value="LONG-CHAIN-FATTY-ACID--COA LIGASE"/>
    <property type="match status" value="1"/>
</dbReference>
<dbReference type="RefSeq" id="WP_108952869.1">
    <property type="nucleotide sequence ID" value="NZ_BEVZ01000002.1"/>
</dbReference>
<feature type="compositionally biased region" description="Low complexity" evidence="1">
    <location>
        <begin position="221"/>
        <end position="240"/>
    </location>
</feature>
<reference evidence="3 4" key="1">
    <citation type="submission" date="2024-06" db="EMBL/GenBank/DDBJ databases">
        <title>The Natural Products Discovery Center: Release of the First 8490 Sequenced Strains for Exploring Actinobacteria Biosynthetic Diversity.</title>
        <authorList>
            <person name="Kalkreuter E."/>
            <person name="Kautsar S.A."/>
            <person name="Yang D."/>
            <person name="Bader C.D."/>
            <person name="Teijaro C.N."/>
            <person name="Fluegel L."/>
            <person name="Davis C.M."/>
            <person name="Simpson J.R."/>
            <person name="Lauterbach L."/>
            <person name="Steele A.D."/>
            <person name="Gui C."/>
            <person name="Meng S."/>
            <person name="Li G."/>
            <person name="Viehrig K."/>
            <person name="Ye F."/>
            <person name="Su P."/>
            <person name="Kiefer A.F."/>
            <person name="Nichols A."/>
            <person name="Cepeda A.J."/>
            <person name="Yan W."/>
            <person name="Fan B."/>
            <person name="Jiang Y."/>
            <person name="Adhikari A."/>
            <person name="Zheng C.-J."/>
            <person name="Schuster L."/>
            <person name="Cowan T.M."/>
            <person name="Smanski M.J."/>
            <person name="Chevrette M.G."/>
            <person name="De Carvalho L.P.S."/>
            <person name="Shen B."/>
        </authorList>
    </citation>
    <scope>NUCLEOTIDE SEQUENCE [LARGE SCALE GENOMIC DNA]</scope>
    <source>
        <strain evidence="3 4">NPDC038104</strain>
    </source>
</reference>
<feature type="domain" description="AMP-dependent synthetase/ligase" evidence="2">
    <location>
        <begin position="297"/>
        <end position="483"/>
    </location>
</feature>
<dbReference type="Proteomes" id="UP001550850">
    <property type="component" value="Unassembled WGS sequence"/>
</dbReference>
<dbReference type="Gene3D" id="3.40.50.12780">
    <property type="entry name" value="N-terminal domain of ligase-like"/>
    <property type="match status" value="1"/>
</dbReference>
<name>A0ABV2YQG9_9ACTN</name>
<feature type="region of interest" description="Disordered" evidence="1">
    <location>
        <begin position="159"/>
        <end position="251"/>
    </location>
</feature>
<dbReference type="Pfam" id="PF00501">
    <property type="entry name" value="AMP-binding"/>
    <property type="match status" value="2"/>
</dbReference>
<evidence type="ECO:0000313" key="3">
    <source>
        <dbReference type="EMBL" id="MEU3557973.1"/>
    </source>
</evidence>
<comment type="caution">
    <text evidence="3">The sequence shown here is derived from an EMBL/GenBank/DDBJ whole genome shotgun (WGS) entry which is preliminary data.</text>
</comment>
<evidence type="ECO:0000256" key="1">
    <source>
        <dbReference type="SAM" id="MobiDB-lite"/>
    </source>
</evidence>
<sequence>MTDLFERRPDDEPGLRHYASGLSWNLPEATGVLSGLLDGSARRHGRRTALSAPGSRTSFRELRRTVVRMAAALTRLGLRRGDHLALLLPDCPEAVVLCHAAWRIGAIVVPGEVEDHRRALTRAVVAVLPAERLADVASGRGDSGRDLLRAVVTVEVASARRGDARRGDARRGDARRGDVRQGDARQGTGGEGAGARAARPGTGGGRGTASALHVRRPPDPAAAAPGRAAGRSRPGASYGAFGAHGPRPPEDRATVVAYRDLDRGTGGRDDAATAWWDGGPEPEDIAVAVPRRDGTSVFLRHRNVLAAAHQIVAWQTAPASRRSRLLSTVPLSTARGIVVCTAALLAGIPNVLVPERHAFGVLRAARRHAPTVLMASPEDLRRLLERPAHEHEVLASVRTIVTAPLDALLGRRVRAALDARVVEAYGPDAAAGVALANPLTANARPGTAGLALPGTRARIAVEGFPEVDVLPGHAGELLLRGPQFGDLGGLRGRPPGGRWLRTGRLAVRGPDGFVTLLGDGDGPDGAAARR</sequence>
<dbReference type="InterPro" id="IPR042099">
    <property type="entry name" value="ANL_N_sf"/>
</dbReference>
<feature type="domain" description="AMP-dependent synthetase/ligase" evidence="2">
    <location>
        <begin position="40"/>
        <end position="111"/>
    </location>
</feature>
<keyword evidence="4" id="KW-1185">Reference proteome</keyword>
<dbReference type="InterPro" id="IPR000873">
    <property type="entry name" value="AMP-dep_synth/lig_dom"/>
</dbReference>
<evidence type="ECO:0000259" key="2">
    <source>
        <dbReference type="Pfam" id="PF00501"/>
    </source>
</evidence>
<protein>
    <submittedName>
        <fullName evidence="3">AMP-binding protein</fullName>
    </submittedName>
</protein>
<feature type="compositionally biased region" description="Basic and acidic residues" evidence="1">
    <location>
        <begin position="159"/>
        <end position="183"/>
    </location>
</feature>
<accession>A0ABV2YQG9</accession>
<dbReference type="Gene3D" id="3.40.50.980">
    <property type="match status" value="1"/>
</dbReference>
<proteinExistence type="predicted"/>
<dbReference type="EMBL" id="JBEZUR010000077">
    <property type="protein sequence ID" value="MEU3557973.1"/>
    <property type="molecule type" value="Genomic_DNA"/>
</dbReference>